<gene>
    <name evidence="1" type="ORF">K0625_23370</name>
</gene>
<evidence type="ECO:0000313" key="2">
    <source>
        <dbReference type="Proteomes" id="UP001195963"/>
    </source>
</evidence>
<organism evidence="1 2">
    <name type="scientific">Shewanella nanhaiensis</name>
    <dbReference type="NCBI Taxonomy" id="2864872"/>
    <lineage>
        <taxon>Bacteria</taxon>
        <taxon>Pseudomonadati</taxon>
        <taxon>Pseudomonadota</taxon>
        <taxon>Gammaproteobacteria</taxon>
        <taxon>Alteromonadales</taxon>
        <taxon>Shewanellaceae</taxon>
        <taxon>Shewanella</taxon>
    </lineage>
</organism>
<dbReference type="EMBL" id="JAHZST010000030">
    <property type="protein sequence ID" value="MBW8186561.1"/>
    <property type="molecule type" value="Genomic_DNA"/>
</dbReference>
<keyword evidence="2" id="KW-1185">Reference proteome</keyword>
<proteinExistence type="predicted"/>
<protein>
    <recommendedName>
        <fullName evidence="3">HNH endonuclease 5 domain-containing protein</fullName>
    </recommendedName>
</protein>
<accession>A0ABS7EA80</accession>
<comment type="caution">
    <text evidence="1">The sequence shown here is derived from an EMBL/GenBank/DDBJ whole genome shotgun (WGS) entry which is preliminary data.</text>
</comment>
<sequence length="357" mass="40569">MDKFLNLFSISESQKEEMLEGKVEFSKTISQISSASRKSSKNDKCLYCGEHTTSYCNSHSIPASFLKNIAEEGKLLTQAGLIDLPLLKPSSGVNQAGTFYIICRDCDSKIFTDYENKSNYDGEVTQKILAQIVMKNYLKTISQRAFEISFHEHMGEDVGIDFSSINNIKDIDLKENVRGFNRAKKVDAKCVQEEYHLFFYEKLNYVVPIAFQHQLTLAVDVEGNVVNNLYNHDTKYKMQHLHLAVFPLEETSVVMMFIDKNNARYRQFIRQFIRLPLEDKLALVNYMIFLYSEDFFLSPSLGEDVVNDEGLKLVSGSMGIAMVGRDSSVIVALKQNFDLSGFKGIPNLISSEHSVCQ</sequence>
<reference evidence="1 2" key="1">
    <citation type="submission" date="2021-07" db="EMBL/GenBank/DDBJ databases">
        <title>Shewanella sp. nov, isolated from SCS.</title>
        <authorList>
            <person name="Cao W.R."/>
        </authorList>
    </citation>
    <scope>NUCLEOTIDE SEQUENCE [LARGE SCALE GENOMIC DNA]</scope>
    <source>
        <strain evidence="1 2">NR704-98</strain>
    </source>
</reference>
<dbReference type="RefSeq" id="WP_220111794.1">
    <property type="nucleotide sequence ID" value="NZ_JAHZST010000030.1"/>
</dbReference>
<name>A0ABS7EA80_9GAMM</name>
<evidence type="ECO:0000313" key="1">
    <source>
        <dbReference type="EMBL" id="MBW8186561.1"/>
    </source>
</evidence>
<evidence type="ECO:0008006" key="3">
    <source>
        <dbReference type="Google" id="ProtNLM"/>
    </source>
</evidence>
<dbReference type="Proteomes" id="UP001195963">
    <property type="component" value="Unassembled WGS sequence"/>
</dbReference>